<sequence length="95" mass="11217">MKPSRRNRHQYIAAQTVIKYLKVILRTNLQHGIDYFIYWPITVTGHNITHNHNRMQNIVMEPTPDYLHLPLQPKIVLVMGIRDIIRLVVAQLNSH</sequence>
<dbReference type="EMBL" id="CP025611">
    <property type="protein sequence ID" value="AUN29916.1"/>
    <property type="molecule type" value="Genomic_DNA"/>
</dbReference>
<dbReference type="KEGG" id="ncb:C0V82_06505"/>
<dbReference type="AlphaFoldDB" id="A0A2K9NBL6"/>
<keyword evidence="2" id="KW-1185">Reference proteome</keyword>
<reference evidence="1 2" key="1">
    <citation type="submission" date="2017-12" db="EMBL/GenBank/DDBJ databases">
        <title>Genomes of bacteria within cyanobacterial aggregates.</title>
        <authorList>
            <person name="Cai H."/>
        </authorList>
    </citation>
    <scope>NUCLEOTIDE SEQUENCE [LARGE SCALE GENOMIC DNA]</scope>
    <source>
        <strain evidence="1 2">TH16</strain>
    </source>
</reference>
<accession>A0A2K9NBL6</accession>
<protein>
    <submittedName>
        <fullName evidence="1">Uncharacterized protein</fullName>
    </submittedName>
</protein>
<name>A0A2K9NBL6_9PROT</name>
<dbReference type="Proteomes" id="UP000234752">
    <property type="component" value="Chromosome eg_1"/>
</dbReference>
<proteinExistence type="predicted"/>
<evidence type="ECO:0000313" key="2">
    <source>
        <dbReference type="Proteomes" id="UP000234752"/>
    </source>
</evidence>
<gene>
    <name evidence="1" type="ORF">C0V82_06505</name>
</gene>
<evidence type="ECO:0000313" key="1">
    <source>
        <dbReference type="EMBL" id="AUN29916.1"/>
    </source>
</evidence>
<organism evidence="1 2">
    <name type="scientific">Niveispirillum cyanobacteriorum</name>
    <dbReference type="NCBI Taxonomy" id="1612173"/>
    <lineage>
        <taxon>Bacteria</taxon>
        <taxon>Pseudomonadati</taxon>
        <taxon>Pseudomonadota</taxon>
        <taxon>Alphaproteobacteria</taxon>
        <taxon>Rhodospirillales</taxon>
        <taxon>Azospirillaceae</taxon>
        <taxon>Niveispirillum</taxon>
    </lineage>
</organism>